<evidence type="ECO:0000256" key="4">
    <source>
        <dbReference type="ARBA" id="ARBA00022692"/>
    </source>
</evidence>
<feature type="domain" description="Amino acid transporter transmembrane" evidence="9">
    <location>
        <begin position="13"/>
        <end position="373"/>
    </location>
</feature>
<dbReference type="EMBL" id="JANBUW010000686">
    <property type="protein sequence ID" value="KAJ2845868.1"/>
    <property type="molecule type" value="Genomic_DNA"/>
</dbReference>
<feature type="transmembrane region" description="Helical" evidence="8">
    <location>
        <begin position="274"/>
        <end position="295"/>
    </location>
</feature>
<evidence type="ECO:0000256" key="2">
    <source>
        <dbReference type="ARBA" id="ARBA00008066"/>
    </source>
</evidence>
<dbReference type="OrthoDB" id="28208at2759"/>
<dbReference type="GO" id="GO:0016020">
    <property type="term" value="C:membrane"/>
    <property type="evidence" value="ECO:0007669"/>
    <property type="project" value="UniProtKB-SubCell"/>
</dbReference>
<dbReference type="PANTHER" id="PTHR22950:SF458">
    <property type="entry name" value="SODIUM-COUPLED NEUTRAL AMINO ACID TRANSPORTER 11-RELATED"/>
    <property type="match status" value="1"/>
</dbReference>
<feature type="transmembrane region" description="Helical" evidence="8">
    <location>
        <begin position="88"/>
        <end position="110"/>
    </location>
</feature>
<accession>A0A9W8I305</accession>
<dbReference type="InterPro" id="IPR013057">
    <property type="entry name" value="AA_transpt_TM"/>
</dbReference>
<dbReference type="Pfam" id="PF01490">
    <property type="entry name" value="Aa_trans"/>
    <property type="match status" value="1"/>
</dbReference>
<feature type="transmembrane region" description="Helical" evidence="8">
    <location>
        <begin position="404"/>
        <end position="425"/>
    </location>
</feature>
<gene>
    <name evidence="10" type="ORF">IWW36_004610</name>
</gene>
<evidence type="ECO:0000313" key="11">
    <source>
        <dbReference type="Proteomes" id="UP001139887"/>
    </source>
</evidence>
<keyword evidence="3" id="KW-0813">Transport</keyword>
<name>A0A9W8I305_9FUNG</name>
<evidence type="ECO:0000256" key="3">
    <source>
        <dbReference type="ARBA" id="ARBA00022448"/>
    </source>
</evidence>
<proteinExistence type="inferred from homology"/>
<dbReference type="Proteomes" id="UP001139887">
    <property type="component" value="Unassembled WGS sequence"/>
</dbReference>
<feature type="transmembrane region" description="Helical" evidence="8">
    <location>
        <begin position="342"/>
        <end position="364"/>
    </location>
</feature>
<feature type="transmembrane region" description="Helical" evidence="8">
    <location>
        <begin position="43"/>
        <end position="67"/>
    </location>
</feature>
<keyword evidence="6 8" id="KW-1133">Transmembrane helix</keyword>
<protein>
    <recommendedName>
        <fullName evidence="9">Amino acid transporter transmembrane domain-containing protein</fullName>
    </recommendedName>
</protein>
<evidence type="ECO:0000313" key="10">
    <source>
        <dbReference type="EMBL" id="KAJ2845868.1"/>
    </source>
</evidence>
<evidence type="ECO:0000256" key="1">
    <source>
        <dbReference type="ARBA" id="ARBA00004141"/>
    </source>
</evidence>
<organism evidence="10 11">
    <name type="scientific">Coemansia brasiliensis</name>
    <dbReference type="NCBI Taxonomy" id="2650707"/>
    <lineage>
        <taxon>Eukaryota</taxon>
        <taxon>Fungi</taxon>
        <taxon>Fungi incertae sedis</taxon>
        <taxon>Zoopagomycota</taxon>
        <taxon>Kickxellomycotina</taxon>
        <taxon>Kickxellomycetes</taxon>
        <taxon>Kickxellales</taxon>
        <taxon>Kickxellaceae</taxon>
        <taxon>Coemansia</taxon>
    </lineage>
</organism>
<feature type="transmembrane region" description="Helical" evidence="8">
    <location>
        <begin position="12"/>
        <end position="37"/>
    </location>
</feature>
<feature type="transmembrane region" description="Helical" evidence="8">
    <location>
        <begin position="231"/>
        <end position="254"/>
    </location>
</feature>
<comment type="caution">
    <text evidence="10">The sequence shown here is derived from an EMBL/GenBank/DDBJ whole genome shotgun (WGS) entry which is preliminary data.</text>
</comment>
<feature type="transmembrane region" description="Helical" evidence="8">
    <location>
        <begin position="130"/>
        <end position="148"/>
    </location>
</feature>
<feature type="transmembrane region" description="Helical" evidence="8">
    <location>
        <begin position="191"/>
        <end position="210"/>
    </location>
</feature>
<evidence type="ECO:0000256" key="7">
    <source>
        <dbReference type="ARBA" id="ARBA00023136"/>
    </source>
</evidence>
<feature type="transmembrane region" description="Helical" evidence="8">
    <location>
        <begin position="316"/>
        <end position="336"/>
    </location>
</feature>
<comment type="similarity">
    <text evidence="2">Belongs to the amino acid/polyamine transporter 2 family.</text>
</comment>
<keyword evidence="4 8" id="KW-0812">Transmembrane</keyword>
<dbReference type="PANTHER" id="PTHR22950">
    <property type="entry name" value="AMINO ACID TRANSPORTER"/>
    <property type="match status" value="1"/>
</dbReference>
<evidence type="ECO:0000256" key="5">
    <source>
        <dbReference type="ARBA" id="ARBA00022970"/>
    </source>
</evidence>
<evidence type="ECO:0000256" key="8">
    <source>
        <dbReference type="SAM" id="Phobius"/>
    </source>
</evidence>
<dbReference type="AlphaFoldDB" id="A0A9W8I305"/>
<keyword evidence="5" id="KW-0029">Amino-acid transport</keyword>
<evidence type="ECO:0000259" key="9">
    <source>
        <dbReference type="Pfam" id="PF01490"/>
    </source>
</evidence>
<dbReference type="GO" id="GO:0015179">
    <property type="term" value="F:L-amino acid transmembrane transporter activity"/>
    <property type="evidence" value="ECO:0007669"/>
    <property type="project" value="TreeGrafter"/>
</dbReference>
<feature type="transmembrane region" description="Helical" evidence="8">
    <location>
        <begin position="160"/>
        <end position="179"/>
    </location>
</feature>
<sequence>MNELSTSTVHGNLSPIGAGFNLVNTMIGSGILALPYALKEAGFYFGIFIMVLSSLLIYIALNVLVYGGRRVGMYRFEAVSEAAMGRTGYHLLSFALAVNSIGSCISYLIIIGDTTSSVAQHVFGPNIYTSRQATILYTAIGFTMPLLFFRTLEPLVKPSVLSTLCLPFIVAIVALRGPTYHTTPEPVPKPVLGSSALPAIGVIAFAYSCTQTSYQSYQTLRQKTLAGWKTASAFASSLAVVIYLAFSIISYQSFGLDTQPNLLNNFDNSDQLANVARVLLAFSLTLTYPMQFYPIRDLFGQVLGLSPQSSSREARIKFNLFALGMFASTLVVALAVEDLGFVFKLIGTAAASLLVFGLPGIIYLRLVSPYFTSKLAGESSPLLDSNSIDMDEDAKHISEPSTTIMSCFLLVLGAVVFIVGTWTSIQEFVFNYIHK</sequence>
<keyword evidence="11" id="KW-1185">Reference proteome</keyword>
<comment type="subcellular location">
    <subcellularLocation>
        <location evidence="1">Membrane</location>
        <topology evidence="1">Multi-pass membrane protein</topology>
    </subcellularLocation>
</comment>
<keyword evidence="7 8" id="KW-0472">Membrane</keyword>
<reference evidence="10" key="1">
    <citation type="submission" date="2022-07" db="EMBL/GenBank/DDBJ databases">
        <title>Phylogenomic reconstructions and comparative analyses of Kickxellomycotina fungi.</title>
        <authorList>
            <person name="Reynolds N.K."/>
            <person name="Stajich J.E."/>
            <person name="Barry K."/>
            <person name="Grigoriev I.V."/>
            <person name="Crous P."/>
            <person name="Smith M.E."/>
        </authorList>
    </citation>
    <scope>NUCLEOTIDE SEQUENCE</scope>
    <source>
        <strain evidence="10">NRRL 1566</strain>
    </source>
</reference>
<evidence type="ECO:0000256" key="6">
    <source>
        <dbReference type="ARBA" id="ARBA00022989"/>
    </source>
</evidence>